<keyword evidence="2 3" id="KW-1133">Transmembrane helix</keyword>
<dbReference type="Gene3D" id="1.10.1760.20">
    <property type="match status" value="1"/>
</dbReference>
<evidence type="ECO:0000256" key="3">
    <source>
        <dbReference type="SAM" id="Phobius"/>
    </source>
</evidence>
<organism evidence="4 5">
    <name type="scientific">Candidatus Galacturonatibacter soehngenii</name>
    <dbReference type="NCBI Taxonomy" id="2307010"/>
    <lineage>
        <taxon>Bacteria</taxon>
        <taxon>Bacillati</taxon>
        <taxon>Bacillota</taxon>
        <taxon>Clostridia</taxon>
        <taxon>Lachnospirales</taxon>
        <taxon>Lachnospiraceae</taxon>
        <taxon>Candidatus Galacturonatibacter</taxon>
    </lineage>
</organism>
<dbReference type="EMBL" id="WAGX01000002">
    <property type="protein sequence ID" value="KAB1440942.1"/>
    <property type="molecule type" value="Genomic_DNA"/>
</dbReference>
<protein>
    <submittedName>
        <fullName evidence="4">ECF transporter S component</fullName>
    </submittedName>
</protein>
<dbReference type="Proteomes" id="UP000461768">
    <property type="component" value="Unassembled WGS sequence"/>
</dbReference>
<dbReference type="OrthoDB" id="411368at2"/>
<feature type="transmembrane region" description="Helical" evidence="3">
    <location>
        <begin position="12"/>
        <end position="34"/>
    </location>
</feature>
<reference evidence="4 5" key="1">
    <citation type="submission" date="2019-09" db="EMBL/GenBank/DDBJ databases">
        <authorList>
            <person name="Valk L.C."/>
        </authorList>
    </citation>
    <scope>NUCLEOTIDE SEQUENCE [LARGE SCALE GENOMIC DNA]</scope>
    <source>
        <strain evidence="4">GalUA</strain>
    </source>
</reference>
<gene>
    <name evidence="4" type="ORF">F7O84_00180</name>
</gene>
<proteinExistence type="predicted"/>
<dbReference type="RefSeq" id="WP_151140501.1">
    <property type="nucleotide sequence ID" value="NZ_WAGX01000002.1"/>
</dbReference>
<evidence type="ECO:0000313" key="5">
    <source>
        <dbReference type="Proteomes" id="UP000461768"/>
    </source>
</evidence>
<dbReference type="PANTHER" id="PTHR37815">
    <property type="entry name" value="UPF0397 PROTEIN BC_2624-RELATED"/>
    <property type="match status" value="1"/>
</dbReference>
<accession>A0A7V7UDP1</accession>
<name>A0A7V7UDP1_9FIRM</name>
<evidence type="ECO:0000313" key="4">
    <source>
        <dbReference type="EMBL" id="KAB1440942.1"/>
    </source>
</evidence>
<feature type="transmembrane region" description="Helical" evidence="3">
    <location>
        <begin position="83"/>
        <end position="104"/>
    </location>
</feature>
<keyword evidence="1 3" id="KW-0812">Transmembrane</keyword>
<dbReference type="GO" id="GO:0016020">
    <property type="term" value="C:membrane"/>
    <property type="evidence" value="ECO:0007669"/>
    <property type="project" value="InterPro"/>
</dbReference>
<keyword evidence="5" id="KW-1185">Reference proteome</keyword>
<evidence type="ECO:0000256" key="2">
    <source>
        <dbReference type="ARBA" id="ARBA00022989"/>
    </source>
</evidence>
<evidence type="ECO:0000256" key="1">
    <source>
        <dbReference type="ARBA" id="ARBA00022692"/>
    </source>
</evidence>
<reference evidence="4 5" key="2">
    <citation type="submission" date="2020-02" db="EMBL/GenBank/DDBJ databases">
        <title>Candidatus Galacturonibacter soehngenii shows hetero-acetogenic catabolism of galacturonic acid but lacks a canonical carbon monoxide dehydrogenase/acetyl-CoA synthase complex.</title>
        <authorList>
            <person name="Diender M."/>
            <person name="Stouten G.R."/>
            <person name="Petersen J.F."/>
            <person name="Nielsen P.H."/>
            <person name="Dueholm M.S."/>
            <person name="Pronk J.T."/>
            <person name="Van Loosdrecht M.C.M."/>
        </authorList>
    </citation>
    <scope>NUCLEOTIDE SEQUENCE [LARGE SCALE GENOMIC DNA]</scope>
    <source>
        <strain evidence="4">GalUA</strain>
    </source>
</reference>
<dbReference type="Pfam" id="PF07155">
    <property type="entry name" value="ECF-ribofla_trS"/>
    <property type="match status" value="1"/>
</dbReference>
<dbReference type="PANTHER" id="PTHR37815:SF3">
    <property type="entry name" value="UPF0397 PROTEIN SPR0429"/>
    <property type="match status" value="1"/>
</dbReference>
<dbReference type="AlphaFoldDB" id="A0A7V7UDP1"/>
<keyword evidence="3" id="KW-0472">Membrane</keyword>
<dbReference type="InterPro" id="IPR009825">
    <property type="entry name" value="ECF_substrate-spec-like"/>
</dbReference>
<feature type="transmembrane region" description="Helical" evidence="3">
    <location>
        <begin position="151"/>
        <end position="168"/>
    </location>
</feature>
<feature type="transmembrane region" description="Helical" evidence="3">
    <location>
        <begin position="111"/>
        <end position="131"/>
    </location>
</feature>
<sequence>MSKTKTMTTMQSNLSTLALNGMFIALTLLSTAYINVKLPIASNGGLIHLGNIPLFVCALLFGKRSGAIVGACGMGLFDLISGWAIWAPFTFIIVGAMGYIIGFITEKKKGIFYQLIALVFACLIKVIGYYVAEVILYHNIYSPLTSIPGNIIQVTLAAIIVLPILNTLKRGIQND</sequence>
<comment type="caution">
    <text evidence="4">The sequence shown here is derived from an EMBL/GenBank/DDBJ whole genome shotgun (WGS) entry which is preliminary data.</text>
</comment>